<accession>A0A9W6Q3L8</accession>
<organism evidence="3 4">
    <name type="scientific">Kitasatospora phosalacinea</name>
    <dbReference type="NCBI Taxonomy" id="2065"/>
    <lineage>
        <taxon>Bacteria</taxon>
        <taxon>Bacillati</taxon>
        <taxon>Actinomycetota</taxon>
        <taxon>Actinomycetes</taxon>
        <taxon>Kitasatosporales</taxon>
        <taxon>Streptomycetaceae</taxon>
        <taxon>Kitasatospora</taxon>
    </lineage>
</organism>
<reference evidence="3" key="1">
    <citation type="submission" date="2023-02" db="EMBL/GenBank/DDBJ databases">
        <title>Kitasatospora phosalacinea NBRC 14627.</title>
        <authorList>
            <person name="Ichikawa N."/>
            <person name="Sato H."/>
            <person name="Tonouchi N."/>
        </authorList>
    </citation>
    <scope>NUCLEOTIDE SEQUENCE</scope>
    <source>
        <strain evidence="3">NBRC 14627</strain>
    </source>
</reference>
<comment type="caution">
    <text evidence="3">The sequence shown here is derived from an EMBL/GenBank/DDBJ whole genome shotgun (WGS) entry which is preliminary data.</text>
</comment>
<feature type="region of interest" description="Disordered" evidence="1">
    <location>
        <begin position="68"/>
        <end position="160"/>
    </location>
</feature>
<protein>
    <submittedName>
        <fullName evidence="3">Uncharacterized protein</fullName>
    </submittedName>
</protein>
<evidence type="ECO:0000313" key="4">
    <source>
        <dbReference type="Proteomes" id="UP001165041"/>
    </source>
</evidence>
<feature type="transmembrane region" description="Helical" evidence="2">
    <location>
        <begin position="50"/>
        <end position="70"/>
    </location>
</feature>
<dbReference type="EMBL" id="BSSA01000001">
    <property type="protein sequence ID" value="GLW67918.1"/>
    <property type="molecule type" value="Genomic_DNA"/>
</dbReference>
<sequence>MTNGWGTNGGGPLPPQQPSPAGQVQFDEPDWAALADQHQREQSRRKRMKAAGGVLAAVVAVGGITAVAAATSSSGEPKADPTVVVEATSAASQQPDTGGDPSPSALPSDSPSASAPASASASASAPASPSRGASKGPGKAPSSAPAASPAGPPDPLTVISSAATDTAPLTPAGVLPAATVQVNGKTWTRLADAQTATCYQATTGGLGNVLAAQGCRSMIRVTYTSGNSAVTVGIAVLDTKAQADAVIAAFTGQVQGLVPSGHTAYCTSTGCQGTHASIGRYVYLTVSGTVNPGGTAADATATAAGPSFAATARDQLLARGRR</sequence>
<feature type="compositionally biased region" description="Gly residues" evidence="1">
    <location>
        <begin position="1"/>
        <end position="11"/>
    </location>
</feature>
<name>A0A9W6Q3L8_9ACTN</name>
<gene>
    <name evidence="3" type="ORF">Kpho02_02170</name>
</gene>
<keyword evidence="2" id="KW-0812">Transmembrane</keyword>
<evidence type="ECO:0000256" key="2">
    <source>
        <dbReference type="SAM" id="Phobius"/>
    </source>
</evidence>
<feature type="compositionally biased region" description="Low complexity" evidence="1">
    <location>
        <begin position="101"/>
        <end position="149"/>
    </location>
</feature>
<dbReference type="RefSeq" id="WP_285732416.1">
    <property type="nucleotide sequence ID" value="NZ_BSSA01000001.1"/>
</dbReference>
<proteinExistence type="predicted"/>
<evidence type="ECO:0000256" key="1">
    <source>
        <dbReference type="SAM" id="MobiDB-lite"/>
    </source>
</evidence>
<evidence type="ECO:0000313" key="3">
    <source>
        <dbReference type="EMBL" id="GLW67918.1"/>
    </source>
</evidence>
<feature type="region of interest" description="Disordered" evidence="1">
    <location>
        <begin position="1"/>
        <end position="29"/>
    </location>
</feature>
<dbReference type="Proteomes" id="UP001165041">
    <property type="component" value="Unassembled WGS sequence"/>
</dbReference>
<dbReference type="AlphaFoldDB" id="A0A9W6Q3L8"/>
<keyword evidence="2" id="KW-1133">Transmembrane helix</keyword>
<keyword evidence="2" id="KW-0472">Membrane</keyword>